<accession>A0A4R6VT66</accession>
<dbReference type="CDD" id="cd16274">
    <property type="entry name" value="PQQB-like_MBL-fold"/>
    <property type="match status" value="1"/>
</dbReference>
<dbReference type="NCBIfam" id="TIGR02108">
    <property type="entry name" value="PQQ_syn_pqqB"/>
    <property type="match status" value="1"/>
</dbReference>
<dbReference type="Proteomes" id="UP000295705">
    <property type="component" value="Unassembled WGS sequence"/>
</dbReference>
<evidence type="ECO:0000313" key="9">
    <source>
        <dbReference type="EMBL" id="TDQ65700.1"/>
    </source>
</evidence>
<dbReference type="InterPro" id="IPR001279">
    <property type="entry name" value="Metallo-B-lactamas"/>
</dbReference>
<evidence type="ECO:0000256" key="1">
    <source>
        <dbReference type="ARBA" id="ARBA00004886"/>
    </source>
</evidence>
<dbReference type="AlphaFoldDB" id="A0A4R6VT66"/>
<dbReference type="GO" id="GO:0018189">
    <property type="term" value="P:pyrroloquinoline quinone biosynthetic process"/>
    <property type="evidence" value="ECO:0007669"/>
    <property type="project" value="UniProtKB-UniRule"/>
</dbReference>
<dbReference type="InterPro" id="IPR036866">
    <property type="entry name" value="RibonucZ/Hydroxyglut_hydro"/>
</dbReference>
<gene>
    <name evidence="6" type="primary">pqqB</name>
    <name evidence="9" type="ORF">EV188_101952</name>
</gene>
<keyword evidence="5 6" id="KW-0884">PQQ biosynthesis</keyword>
<dbReference type="RefSeq" id="WP_133825020.1">
    <property type="nucleotide sequence ID" value="NZ_BAABHR010000013.1"/>
</dbReference>
<dbReference type="Gene3D" id="3.60.15.10">
    <property type="entry name" value="Ribonuclease Z/Hydroxyacylglutathione hydrolase-like"/>
    <property type="match status" value="1"/>
</dbReference>
<evidence type="ECO:0000256" key="4">
    <source>
        <dbReference type="ARBA" id="ARBA00022448"/>
    </source>
</evidence>
<evidence type="ECO:0000313" key="10">
    <source>
        <dbReference type="Proteomes" id="UP000295705"/>
    </source>
</evidence>
<reference evidence="9 10" key="1">
    <citation type="submission" date="2019-03" db="EMBL/GenBank/DDBJ databases">
        <title>Genomic Encyclopedia of Type Strains, Phase IV (KMG-IV): sequencing the most valuable type-strain genomes for metagenomic binning, comparative biology and taxonomic classification.</title>
        <authorList>
            <person name="Goeker M."/>
        </authorList>
    </citation>
    <scope>NUCLEOTIDE SEQUENCE [LARGE SCALE GENOMIC DNA]</scope>
    <source>
        <strain evidence="9 10">DSM 45775</strain>
    </source>
</reference>
<name>A0A4R6VT66_9PSEU</name>
<evidence type="ECO:0000256" key="7">
    <source>
        <dbReference type="SAM" id="MobiDB-lite"/>
    </source>
</evidence>
<dbReference type="Pfam" id="PF12706">
    <property type="entry name" value="Lactamase_B_2"/>
    <property type="match status" value="1"/>
</dbReference>
<evidence type="ECO:0000256" key="2">
    <source>
        <dbReference type="ARBA" id="ARBA00008481"/>
    </source>
</evidence>
<protein>
    <recommendedName>
        <fullName evidence="3 6">Coenzyme PQQ synthesis protein B</fullName>
    </recommendedName>
    <alternativeName>
        <fullName evidence="6">Pyrroloquinoline quinone biosynthesis protein B</fullName>
    </alternativeName>
</protein>
<evidence type="ECO:0000256" key="6">
    <source>
        <dbReference type="HAMAP-Rule" id="MF_00653"/>
    </source>
</evidence>
<evidence type="ECO:0000256" key="5">
    <source>
        <dbReference type="ARBA" id="ARBA00022905"/>
    </source>
</evidence>
<dbReference type="EMBL" id="SNYO01000001">
    <property type="protein sequence ID" value="TDQ65700.1"/>
    <property type="molecule type" value="Genomic_DNA"/>
</dbReference>
<comment type="caution">
    <text evidence="9">The sequence shown here is derived from an EMBL/GenBank/DDBJ whole genome shotgun (WGS) entry which is preliminary data.</text>
</comment>
<sequence>MWLRVLGAGAGGGFPQWNCGCPGCRAVRDGSRPATPRTQSSIAVSADRTTWFLVNASPDLRAQIEAFPKLRPGGTKRSGAAAPEAGHSSKRDSPLAAVLLTDAELDHTMGLLLLREGPGVELHATDASLETLRSGTGFLSTLERYTQVTAHRVVPGDSVALGEGLTYTAFDVPTVKKARFGGGTEDVGRVVGYRFTDTASGRSAVYLPGVQEVTPAVHEELAGADVVLVDGTTWTDDEMIRLGLASKTAHDMGHMAVDGPDGSLAVLAGLPAERKIYVHINNTNPMLLEDSPEYATVAARGVEIALDGLEVEV</sequence>
<organism evidence="9 10">
    <name type="scientific">Actinomycetospora succinea</name>
    <dbReference type="NCBI Taxonomy" id="663603"/>
    <lineage>
        <taxon>Bacteria</taxon>
        <taxon>Bacillati</taxon>
        <taxon>Actinomycetota</taxon>
        <taxon>Actinomycetes</taxon>
        <taxon>Pseudonocardiales</taxon>
        <taxon>Pseudonocardiaceae</taxon>
        <taxon>Actinomycetospora</taxon>
    </lineage>
</organism>
<comment type="pathway">
    <text evidence="1 6">Cofactor biosynthesis; pyrroloquinoline quinone biosynthesis.</text>
</comment>
<evidence type="ECO:0000259" key="8">
    <source>
        <dbReference type="Pfam" id="PF12706"/>
    </source>
</evidence>
<comment type="function">
    <text evidence="6">May be involved in the transport of PQQ or its precursor to the periplasm.</text>
</comment>
<dbReference type="HAMAP" id="MF_00653">
    <property type="entry name" value="PQQ_syn_PqqB"/>
    <property type="match status" value="1"/>
</dbReference>
<proteinExistence type="inferred from homology"/>
<comment type="similarity">
    <text evidence="2 6">Belongs to the PqqB family.</text>
</comment>
<feature type="domain" description="Metallo-beta-lactamase" evidence="8">
    <location>
        <begin position="50"/>
        <end position="280"/>
    </location>
</feature>
<dbReference type="UniPathway" id="UPA00539"/>
<dbReference type="PANTHER" id="PTHR42663">
    <property type="entry name" value="HYDROLASE C777.06C-RELATED-RELATED"/>
    <property type="match status" value="1"/>
</dbReference>
<keyword evidence="10" id="KW-1185">Reference proteome</keyword>
<dbReference type="OrthoDB" id="9778305at2"/>
<dbReference type="InterPro" id="IPR011842">
    <property type="entry name" value="PQQ_synth_PqqB"/>
</dbReference>
<dbReference type="PANTHER" id="PTHR42663:SF7">
    <property type="entry name" value="COENZYME PQQ SYNTHESIS PROTEIN B"/>
    <property type="match status" value="1"/>
</dbReference>
<evidence type="ECO:0000256" key="3">
    <source>
        <dbReference type="ARBA" id="ARBA00015084"/>
    </source>
</evidence>
<dbReference type="SUPFAM" id="SSF56281">
    <property type="entry name" value="Metallo-hydrolase/oxidoreductase"/>
    <property type="match status" value="1"/>
</dbReference>
<feature type="region of interest" description="Disordered" evidence="7">
    <location>
        <begin position="68"/>
        <end position="93"/>
    </location>
</feature>
<keyword evidence="4 6" id="KW-0813">Transport</keyword>